<evidence type="ECO:0000256" key="4">
    <source>
        <dbReference type="ARBA" id="ARBA00022679"/>
    </source>
</evidence>
<proteinExistence type="inferred from homology"/>
<dbReference type="Pfam" id="PF00155">
    <property type="entry name" value="Aminotran_1_2"/>
    <property type="match status" value="1"/>
</dbReference>
<dbReference type="Gene3D" id="3.40.640.10">
    <property type="entry name" value="Type I PLP-dependent aspartate aminotransferase-like (Major domain)"/>
    <property type="match status" value="1"/>
</dbReference>
<evidence type="ECO:0000256" key="1">
    <source>
        <dbReference type="ARBA" id="ARBA00001933"/>
    </source>
</evidence>
<comment type="similarity">
    <text evidence="2 7">Belongs to the class-I pyridoxal-phosphate-dependent aminotransferase family.</text>
</comment>
<reference evidence="9 10" key="1">
    <citation type="submission" date="2019-12" db="EMBL/GenBank/DDBJ databases">
        <title>Complete genome sequence of Algicella marina strain 9Alg 56(T) isolated from the red alga Tichocarpus crinitus.</title>
        <authorList>
            <person name="Kim S.-G."/>
            <person name="Nedashkovskaya O.I."/>
        </authorList>
    </citation>
    <scope>NUCLEOTIDE SEQUENCE [LARGE SCALE GENOMIC DNA]</scope>
    <source>
        <strain evidence="9 10">9Alg 56</strain>
    </source>
</reference>
<protein>
    <recommendedName>
        <fullName evidence="7">Aminotransferase</fullName>
        <ecNumber evidence="7">2.6.1.-</ecNumber>
    </recommendedName>
</protein>
<evidence type="ECO:0000256" key="3">
    <source>
        <dbReference type="ARBA" id="ARBA00022576"/>
    </source>
</evidence>
<comment type="catalytic activity">
    <reaction evidence="6">
        <text>L-aspartate + 2-oxoglutarate = oxaloacetate + L-glutamate</text>
        <dbReference type="Rhea" id="RHEA:21824"/>
        <dbReference type="ChEBI" id="CHEBI:16452"/>
        <dbReference type="ChEBI" id="CHEBI:16810"/>
        <dbReference type="ChEBI" id="CHEBI:29985"/>
        <dbReference type="ChEBI" id="CHEBI:29991"/>
        <dbReference type="EC" id="2.6.1.1"/>
    </reaction>
</comment>
<dbReference type="Proteomes" id="UP000464495">
    <property type="component" value="Chromosome"/>
</dbReference>
<evidence type="ECO:0000313" key="9">
    <source>
        <dbReference type="EMBL" id="QHQ35100.1"/>
    </source>
</evidence>
<sequence length="389" mass="40924">MRASRRIATLNAGGSDGWGIFLRAREMERQGRAVLDLTIGDHDRVTPRVLLDEMHRSAVDGHTGYASVPGTPALRSAIAARVAARTGVATGSDNVLVTAGGQAALFASFMGVLDPGDTALFIDPYYATYPGTIRAASGVPHAVAARPSAGFQPQVRDLETAPDARALLINTPNNPTGVVYAEATMRGLAEFAEGRDMWLIADEVYDGQVWTGAHLSMRSVAPERTLLIGSLSKSHVMTGSRLGWVAGPAEMIGYLADLAVNTTYGVPGFIQDAAQLAVTGGAEIEAELVQTYRRRREACLRTLAGHGSIGVVPSAGAMYLMLDVRATGLSGEAFALRLLDERGIAVMPGESFGQAAAGHLRVALTRPEAALNAAMAQIAEFAEELRDAA</sequence>
<dbReference type="RefSeq" id="WP_161861665.1">
    <property type="nucleotide sequence ID" value="NZ_CP046620.1"/>
</dbReference>
<dbReference type="InterPro" id="IPR004839">
    <property type="entry name" value="Aminotransferase_I/II_large"/>
</dbReference>
<gene>
    <name evidence="9" type="ORF">GO499_07765</name>
</gene>
<dbReference type="PANTHER" id="PTHR46383">
    <property type="entry name" value="ASPARTATE AMINOTRANSFERASE"/>
    <property type="match status" value="1"/>
</dbReference>
<dbReference type="InterPro" id="IPR050596">
    <property type="entry name" value="AspAT/PAT-like"/>
</dbReference>
<dbReference type="KEGG" id="amaq:GO499_07765"/>
<keyword evidence="10" id="KW-1185">Reference proteome</keyword>
<dbReference type="PROSITE" id="PS00105">
    <property type="entry name" value="AA_TRANSFER_CLASS_1"/>
    <property type="match status" value="1"/>
</dbReference>
<dbReference type="GO" id="GO:0006520">
    <property type="term" value="P:amino acid metabolic process"/>
    <property type="evidence" value="ECO:0007669"/>
    <property type="project" value="InterPro"/>
</dbReference>
<dbReference type="InterPro" id="IPR015421">
    <property type="entry name" value="PyrdxlP-dep_Trfase_major"/>
</dbReference>
<evidence type="ECO:0000256" key="2">
    <source>
        <dbReference type="ARBA" id="ARBA00007441"/>
    </source>
</evidence>
<dbReference type="GO" id="GO:0030170">
    <property type="term" value="F:pyridoxal phosphate binding"/>
    <property type="evidence" value="ECO:0007669"/>
    <property type="project" value="InterPro"/>
</dbReference>
<accession>A0A6P1SZR2</accession>
<dbReference type="EC" id="2.6.1.-" evidence="7"/>
<dbReference type="GO" id="GO:0004069">
    <property type="term" value="F:L-aspartate:2-oxoglutarate aminotransferase activity"/>
    <property type="evidence" value="ECO:0007669"/>
    <property type="project" value="UniProtKB-EC"/>
</dbReference>
<dbReference type="SUPFAM" id="SSF53383">
    <property type="entry name" value="PLP-dependent transferases"/>
    <property type="match status" value="1"/>
</dbReference>
<dbReference type="AlphaFoldDB" id="A0A6P1SZR2"/>
<evidence type="ECO:0000259" key="8">
    <source>
        <dbReference type="Pfam" id="PF00155"/>
    </source>
</evidence>
<keyword evidence="3 7" id="KW-0032">Aminotransferase</keyword>
<dbReference type="EMBL" id="CP046620">
    <property type="protein sequence ID" value="QHQ35100.1"/>
    <property type="molecule type" value="Genomic_DNA"/>
</dbReference>
<evidence type="ECO:0000256" key="6">
    <source>
        <dbReference type="ARBA" id="ARBA00049185"/>
    </source>
</evidence>
<evidence type="ECO:0000256" key="7">
    <source>
        <dbReference type="RuleBase" id="RU000481"/>
    </source>
</evidence>
<keyword evidence="5" id="KW-0663">Pyridoxal phosphate</keyword>
<comment type="cofactor">
    <cofactor evidence="1 7">
        <name>pyridoxal 5'-phosphate</name>
        <dbReference type="ChEBI" id="CHEBI:597326"/>
    </cofactor>
</comment>
<feature type="domain" description="Aminotransferase class I/classII large" evidence="8">
    <location>
        <begin position="34"/>
        <end position="376"/>
    </location>
</feature>
<dbReference type="PANTHER" id="PTHR46383:SF1">
    <property type="entry name" value="ASPARTATE AMINOTRANSFERASE"/>
    <property type="match status" value="1"/>
</dbReference>
<evidence type="ECO:0000256" key="5">
    <source>
        <dbReference type="ARBA" id="ARBA00022898"/>
    </source>
</evidence>
<dbReference type="InterPro" id="IPR015424">
    <property type="entry name" value="PyrdxlP-dep_Trfase"/>
</dbReference>
<dbReference type="InterPro" id="IPR004838">
    <property type="entry name" value="NHTrfase_class1_PyrdxlP-BS"/>
</dbReference>
<evidence type="ECO:0000313" key="10">
    <source>
        <dbReference type="Proteomes" id="UP000464495"/>
    </source>
</evidence>
<name>A0A6P1SZR2_9RHOB</name>
<dbReference type="CDD" id="cd00609">
    <property type="entry name" value="AAT_like"/>
    <property type="match status" value="1"/>
</dbReference>
<organism evidence="9 10">
    <name type="scientific">Algicella marina</name>
    <dbReference type="NCBI Taxonomy" id="2683284"/>
    <lineage>
        <taxon>Bacteria</taxon>
        <taxon>Pseudomonadati</taxon>
        <taxon>Pseudomonadota</taxon>
        <taxon>Alphaproteobacteria</taxon>
        <taxon>Rhodobacterales</taxon>
        <taxon>Paracoccaceae</taxon>
        <taxon>Algicella</taxon>
    </lineage>
</organism>
<keyword evidence="4 7" id="KW-0808">Transferase</keyword>